<feature type="compositionally biased region" description="Basic and acidic residues" evidence="7">
    <location>
        <begin position="260"/>
        <end position="273"/>
    </location>
</feature>
<dbReference type="GO" id="GO:0098609">
    <property type="term" value="P:cell-cell adhesion"/>
    <property type="evidence" value="ECO:0007669"/>
    <property type="project" value="InterPro"/>
</dbReference>
<feature type="compositionally biased region" description="Polar residues" evidence="7">
    <location>
        <begin position="115"/>
        <end position="143"/>
    </location>
</feature>
<feature type="region of interest" description="Disordered" evidence="7">
    <location>
        <begin position="93"/>
        <end position="412"/>
    </location>
</feature>
<evidence type="ECO:0000256" key="3">
    <source>
        <dbReference type="ARBA" id="ARBA00022737"/>
    </source>
</evidence>
<reference evidence="8" key="1">
    <citation type="journal article" date="2008" name="Biol. Bull.">
        <title>cDNA sequences for transcription factors and signaling proteins of the hemichordate Saccoglossus kowalevskii: efficacy of the expressed sequence tag (EST) approach for evolutionary and developmental studies of a new organism.</title>
        <authorList>
            <person name="Freeman R.M. Jr."/>
            <person name="Wu M."/>
            <person name="Cordonnier-Pratt M.M."/>
            <person name="Pratt L.H."/>
            <person name="Gruber C.E."/>
            <person name="Smith M."/>
            <person name="Lander E.S."/>
            <person name="Stange-Thomann N."/>
            <person name="Lowe C.J."/>
            <person name="Gerhart J."/>
            <person name="Kirschner M."/>
        </authorList>
    </citation>
    <scope>NUCLEOTIDE SEQUENCE</scope>
</reference>
<name>A0A1B1JCG9_SACKO</name>
<feature type="compositionally biased region" description="Low complexity" evidence="7">
    <location>
        <begin position="895"/>
        <end position="918"/>
    </location>
</feature>
<dbReference type="PANTHER" id="PTHR10372:SF27">
    <property type="entry name" value="ADHERENS JUNCTION PROTEIN P120"/>
    <property type="match status" value="1"/>
</dbReference>
<evidence type="ECO:0000313" key="8">
    <source>
        <dbReference type="EMBL" id="ANS11608.1"/>
    </source>
</evidence>
<dbReference type="GO" id="GO:0005912">
    <property type="term" value="C:adherens junction"/>
    <property type="evidence" value="ECO:0007669"/>
    <property type="project" value="TreeGrafter"/>
</dbReference>
<feature type="compositionally biased region" description="Basic and acidic residues" evidence="7">
    <location>
        <begin position="1"/>
        <end position="21"/>
    </location>
</feature>
<accession>A0A1B1JCG9</accession>
<dbReference type="AlphaFoldDB" id="A0A1B1JCG9"/>
<keyword evidence="5" id="KW-0965">Cell junction</keyword>
<comment type="similarity">
    <text evidence="2">Belongs to the beta-catenin family.</text>
</comment>
<evidence type="ECO:0000256" key="2">
    <source>
        <dbReference type="ARBA" id="ARBA00005462"/>
    </source>
</evidence>
<evidence type="ECO:0000256" key="1">
    <source>
        <dbReference type="ARBA" id="ARBA00004282"/>
    </source>
</evidence>
<feature type="region of interest" description="Disordered" evidence="7">
    <location>
        <begin position="647"/>
        <end position="698"/>
    </location>
</feature>
<dbReference type="InterPro" id="IPR028435">
    <property type="entry name" value="Plakophilin/d_Catenin"/>
</dbReference>
<dbReference type="EMBL" id="KU359129">
    <property type="protein sequence ID" value="ANS11608.1"/>
    <property type="molecule type" value="mRNA"/>
</dbReference>
<evidence type="ECO:0000256" key="7">
    <source>
        <dbReference type="SAM" id="MobiDB-lite"/>
    </source>
</evidence>
<feature type="compositionally biased region" description="Polar residues" evidence="7">
    <location>
        <begin position="387"/>
        <end position="400"/>
    </location>
</feature>
<feature type="compositionally biased region" description="Polar residues" evidence="7">
    <location>
        <begin position="153"/>
        <end position="179"/>
    </location>
</feature>
<sequence>MTSEKMSTEKHFVRTETRTETRTTQQSQPLLVYSIHRRHPYNVEAQFEKLTLELEAERQSVANQLEKVKLGSETASMSSISKVLQERGLMDPAEDPLHTLQNDPSHRGYRGYATSPATNGPTANHHSPHSSYLSIHSNRSNPPQVAPKPDPRSQYSSVPRTRQNHPGSTGSIPRSTDSYPYSPHTPASPARPPQPDNYQPYEDMRNFDDDQPDYRNPPNLGNQDYDEPPRSAGYGYGAPPSRSPHGSGYLHDQPPASPKGSDRYGYPDEHYRDPSPPGSDRFDTIPSRDRYGSQPQDDYGQPPDDRYRAPSVGSSRYNEPPEPYQQRYTQPMGETPPMQRAPLAPMETTGSTDQLRRPPPVHDPYVMSAPEERQQAPGPEQDDPPGSRNSRSSLPDSRPSTLDRRPRDQRWRAPDLQEVIEYLSHPNDAIVSNAASYLQHLTYGDDPIKNKTRGLGGIPPLVELLGHPTPEIQRSACGALRNISYGKQNEENKVAIKNAGGIPALIRLLRSTPDVDVRELVTGVLWNLSSAEPLKKPIIDDGLAVMTNVVIIPHSGWDRNVDEDTKPRDVPLSTVFRNTTGCLRNVSSAGPEARTKMRECEGLVDALIFVIRSAIGKNDMDNKCVENCMCILRNLSYHMPAEVRHPDNEMQGQANKPSKNKPNDTGCFGGGSDKKKKDQQLNKMQLDPNPPPRQNPAAGMELLWQPEVCRPYLSLLAECSNPDTLEAAAGTVQNLTASEWRWAIYIRASVRKDKGLPVLVELLRMDNDRVVSAVSKALRNLSLDPRNKELIGKYAMRDLVFCLPGGPGEQASKRSVDMTISVLNCLHEVILRNMENAKSLRDASGIEKLVTMSKMRDKFDMRIVRAANQVLVTLWGFKDLRILYKKDGWNAGHFTPSLRTSTRPTPQPASSPSTQPQSGDTNNRPSTMSPTSPGHGSDYDTTLPLRSAQDQDRGPVYIGQPAPTYDDRYGSGDHFDDRHRTPSYREDIPMSDMSAVNNPGYSTLDSNASYTRGTPSQSREPQPQVDPREPVYAQVKKKTSRQHDDYDSPQGITMDNGGGGGQAADSWV</sequence>
<feature type="compositionally biased region" description="Basic and acidic residues" evidence="7">
    <location>
        <begin position="965"/>
        <end position="988"/>
    </location>
</feature>
<dbReference type="OrthoDB" id="3245100at2759"/>
<organism evidence="8">
    <name type="scientific">Saccoglossus kowalevskii</name>
    <name type="common">Acorn worm</name>
    <dbReference type="NCBI Taxonomy" id="10224"/>
    <lineage>
        <taxon>Eukaryota</taxon>
        <taxon>Metazoa</taxon>
        <taxon>Hemichordata</taxon>
        <taxon>Enteropneusta</taxon>
        <taxon>Harrimaniidae</taxon>
        <taxon>Saccoglossus</taxon>
    </lineage>
</organism>
<feature type="repeat" description="ARM" evidence="6">
    <location>
        <begin position="500"/>
        <end position="543"/>
    </location>
</feature>
<feature type="region of interest" description="Disordered" evidence="7">
    <location>
        <begin position="893"/>
        <end position="1068"/>
    </location>
</feature>
<dbReference type="InterPro" id="IPR016024">
    <property type="entry name" value="ARM-type_fold"/>
</dbReference>
<comment type="subcellular location">
    <subcellularLocation>
        <location evidence="1">Cell junction</location>
    </subcellularLocation>
</comment>
<keyword evidence="3" id="KW-0677">Repeat</keyword>
<evidence type="ECO:0000256" key="6">
    <source>
        <dbReference type="PROSITE-ProRule" id="PRU00259"/>
    </source>
</evidence>
<feature type="compositionally biased region" description="Polar residues" evidence="7">
    <location>
        <begin position="919"/>
        <end position="934"/>
    </location>
</feature>
<dbReference type="GO" id="GO:0005634">
    <property type="term" value="C:nucleus"/>
    <property type="evidence" value="ECO:0007669"/>
    <property type="project" value="TreeGrafter"/>
</dbReference>
<dbReference type="SUPFAM" id="SSF48371">
    <property type="entry name" value="ARM repeat"/>
    <property type="match status" value="1"/>
</dbReference>
<feature type="compositionally biased region" description="Basic and acidic residues" evidence="7">
    <location>
        <begin position="280"/>
        <end position="291"/>
    </location>
</feature>
<feature type="compositionally biased region" description="Basic and acidic residues" evidence="7">
    <location>
        <begin position="401"/>
        <end position="412"/>
    </location>
</feature>
<dbReference type="PROSITE" id="PS50176">
    <property type="entry name" value="ARM_REPEAT"/>
    <property type="match status" value="3"/>
</dbReference>
<feature type="region of interest" description="Disordered" evidence="7">
    <location>
        <begin position="1"/>
        <end position="28"/>
    </location>
</feature>
<evidence type="ECO:0000256" key="4">
    <source>
        <dbReference type="ARBA" id="ARBA00022889"/>
    </source>
</evidence>
<dbReference type="GO" id="GO:0005886">
    <property type="term" value="C:plasma membrane"/>
    <property type="evidence" value="ECO:0007669"/>
    <property type="project" value="TreeGrafter"/>
</dbReference>
<dbReference type="InterPro" id="IPR000225">
    <property type="entry name" value="Armadillo"/>
</dbReference>
<keyword evidence="4" id="KW-0130">Cell adhesion</keyword>
<reference evidence="8" key="2">
    <citation type="submission" date="2015-12" db="EMBL/GenBank/DDBJ databases">
        <authorList>
            <person name="Shamseldin A."/>
            <person name="Moawad H."/>
            <person name="Abd El-Rahim W.M."/>
            <person name="Sadowsky M.J."/>
        </authorList>
    </citation>
    <scope>NUCLEOTIDE SEQUENCE</scope>
</reference>
<feature type="repeat" description="ARM" evidence="6">
    <location>
        <begin position="456"/>
        <end position="491"/>
    </location>
</feature>
<dbReference type="Gene3D" id="1.25.10.10">
    <property type="entry name" value="Leucine-rich Repeat Variant"/>
    <property type="match status" value="1"/>
</dbReference>
<dbReference type="PANTHER" id="PTHR10372">
    <property type="entry name" value="PLAKOPHILLIN-RELATED"/>
    <property type="match status" value="1"/>
</dbReference>
<feature type="compositionally biased region" description="Polar residues" evidence="7">
    <location>
        <begin position="994"/>
        <end position="1021"/>
    </location>
</feature>
<dbReference type="GO" id="GO:0005737">
    <property type="term" value="C:cytoplasm"/>
    <property type="evidence" value="ECO:0007669"/>
    <property type="project" value="TreeGrafter"/>
</dbReference>
<protein>
    <submittedName>
        <fullName evidence="8">Catenin delta-2-like protein</fullName>
    </submittedName>
</protein>
<dbReference type="Pfam" id="PF00514">
    <property type="entry name" value="Arm"/>
    <property type="match status" value="2"/>
</dbReference>
<dbReference type="InterPro" id="IPR011989">
    <property type="entry name" value="ARM-like"/>
</dbReference>
<evidence type="ECO:0000256" key="5">
    <source>
        <dbReference type="ARBA" id="ARBA00022949"/>
    </source>
</evidence>
<dbReference type="SMART" id="SM00185">
    <property type="entry name" value="ARM"/>
    <property type="match status" value="5"/>
</dbReference>
<feature type="repeat" description="ARM" evidence="6">
    <location>
        <begin position="754"/>
        <end position="791"/>
    </location>
</feature>
<proteinExistence type="evidence at transcript level"/>